<dbReference type="InterPro" id="IPR010982">
    <property type="entry name" value="Lambda_DNA-bd_dom_sf"/>
</dbReference>
<sequence>MTTLYERTKNVAKEKKISLKQLALSSGLNENAIYDWQKSTPKVDNLKKVADTLNVSVDYLLGDTDEKEKNIVTVTKKTTDAELDRLLDSTESYDGKELNDQDRKTMKDLIKAYVRNKPE</sequence>
<feature type="domain" description="HTH cro/C1-type" evidence="1">
    <location>
        <begin position="13"/>
        <end position="60"/>
    </location>
</feature>
<dbReference type="OrthoDB" id="9805856at2"/>
<dbReference type="Gene3D" id="1.10.260.40">
    <property type="entry name" value="lambda repressor-like DNA-binding domains"/>
    <property type="match status" value="1"/>
</dbReference>
<dbReference type="PROSITE" id="PS50943">
    <property type="entry name" value="HTH_CROC1"/>
    <property type="match status" value="1"/>
</dbReference>
<dbReference type="SMART" id="SM00530">
    <property type="entry name" value="HTH_XRE"/>
    <property type="match status" value="1"/>
</dbReference>
<comment type="caution">
    <text evidence="2">The sequence shown here is derived from an EMBL/GenBank/DDBJ whole genome shotgun (WGS) entry which is preliminary data.</text>
</comment>
<dbReference type="GO" id="GO:0003677">
    <property type="term" value="F:DNA binding"/>
    <property type="evidence" value="ECO:0007669"/>
    <property type="project" value="InterPro"/>
</dbReference>
<dbReference type="EMBL" id="SDGZ01000013">
    <property type="protein sequence ID" value="TYC49941.1"/>
    <property type="molecule type" value="Genomic_DNA"/>
</dbReference>
<dbReference type="Pfam" id="PF01381">
    <property type="entry name" value="HTH_3"/>
    <property type="match status" value="1"/>
</dbReference>
<organism evidence="2 3">
    <name type="scientific">Weissella muntiaci</name>
    <dbReference type="NCBI Taxonomy" id="2508881"/>
    <lineage>
        <taxon>Bacteria</taxon>
        <taxon>Bacillati</taxon>
        <taxon>Bacillota</taxon>
        <taxon>Bacilli</taxon>
        <taxon>Lactobacillales</taxon>
        <taxon>Lactobacillaceae</taxon>
        <taxon>Weissella</taxon>
    </lineage>
</organism>
<dbReference type="AlphaFoldDB" id="A0A6C2C7C1"/>
<proteinExistence type="predicted"/>
<gene>
    <name evidence="2" type="ORF">ESZ50_04950</name>
</gene>
<dbReference type="Proteomes" id="UP000371977">
    <property type="component" value="Unassembled WGS sequence"/>
</dbReference>
<reference evidence="2 3" key="1">
    <citation type="submission" date="2019-01" db="EMBL/GenBank/DDBJ databases">
        <title>Weissella sp. nov., a novel lactic acid bacterium isolated from animal feces.</title>
        <authorList>
            <person name="Wang L.-T."/>
        </authorList>
    </citation>
    <scope>NUCLEOTIDE SEQUENCE [LARGE SCALE GENOMIC DNA]</scope>
    <source>
        <strain evidence="2 3">8H-2</strain>
    </source>
</reference>
<evidence type="ECO:0000313" key="3">
    <source>
        <dbReference type="Proteomes" id="UP000371977"/>
    </source>
</evidence>
<keyword evidence="3" id="KW-1185">Reference proteome</keyword>
<name>A0A6C2C7C1_9LACO</name>
<dbReference type="InterPro" id="IPR001387">
    <property type="entry name" value="Cro/C1-type_HTH"/>
</dbReference>
<dbReference type="SUPFAM" id="SSF47413">
    <property type="entry name" value="lambda repressor-like DNA-binding domains"/>
    <property type="match status" value="1"/>
</dbReference>
<evidence type="ECO:0000313" key="2">
    <source>
        <dbReference type="EMBL" id="TYC49941.1"/>
    </source>
</evidence>
<dbReference type="CDD" id="cd00093">
    <property type="entry name" value="HTH_XRE"/>
    <property type="match status" value="1"/>
</dbReference>
<accession>A0A6C2C7C1</accession>
<evidence type="ECO:0000259" key="1">
    <source>
        <dbReference type="PROSITE" id="PS50943"/>
    </source>
</evidence>
<protein>
    <submittedName>
        <fullName evidence="2">XRE family transcriptional regulator</fullName>
    </submittedName>
</protein>